<dbReference type="Proteomes" id="UP001283361">
    <property type="component" value="Unassembled WGS sequence"/>
</dbReference>
<reference evidence="2" key="1">
    <citation type="journal article" date="2023" name="G3 (Bethesda)">
        <title>A reference genome for the long-term kleptoplast-retaining sea slug Elysia crispata morphotype clarki.</title>
        <authorList>
            <person name="Eastman K.E."/>
            <person name="Pendleton A.L."/>
            <person name="Shaikh M.A."/>
            <person name="Suttiyut T."/>
            <person name="Ogas R."/>
            <person name="Tomko P."/>
            <person name="Gavelis G."/>
            <person name="Widhalm J.R."/>
            <person name="Wisecaver J.H."/>
        </authorList>
    </citation>
    <scope>NUCLEOTIDE SEQUENCE</scope>
    <source>
        <strain evidence="2">ECLA1</strain>
    </source>
</reference>
<comment type="caution">
    <text evidence="2">The sequence shown here is derived from an EMBL/GenBank/DDBJ whole genome shotgun (WGS) entry which is preliminary data.</text>
</comment>
<accession>A0AAE1DNW8</accession>
<evidence type="ECO:0000256" key="1">
    <source>
        <dbReference type="SAM" id="MobiDB-lite"/>
    </source>
</evidence>
<protein>
    <submittedName>
        <fullName evidence="2">Uncharacterized protein</fullName>
    </submittedName>
</protein>
<organism evidence="2 3">
    <name type="scientific">Elysia crispata</name>
    <name type="common">lettuce slug</name>
    <dbReference type="NCBI Taxonomy" id="231223"/>
    <lineage>
        <taxon>Eukaryota</taxon>
        <taxon>Metazoa</taxon>
        <taxon>Spiralia</taxon>
        <taxon>Lophotrochozoa</taxon>
        <taxon>Mollusca</taxon>
        <taxon>Gastropoda</taxon>
        <taxon>Heterobranchia</taxon>
        <taxon>Euthyneura</taxon>
        <taxon>Panpulmonata</taxon>
        <taxon>Sacoglossa</taxon>
        <taxon>Placobranchoidea</taxon>
        <taxon>Plakobranchidae</taxon>
        <taxon>Elysia</taxon>
    </lineage>
</organism>
<proteinExistence type="predicted"/>
<dbReference type="EMBL" id="JAWDGP010003173">
    <property type="protein sequence ID" value="KAK3776835.1"/>
    <property type="molecule type" value="Genomic_DNA"/>
</dbReference>
<keyword evidence="3" id="KW-1185">Reference proteome</keyword>
<name>A0AAE1DNW8_9GAST</name>
<evidence type="ECO:0000313" key="3">
    <source>
        <dbReference type="Proteomes" id="UP001283361"/>
    </source>
</evidence>
<evidence type="ECO:0000313" key="2">
    <source>
        <dbReference type="EMBL" id="KAK3776835.1"/>
    </source>
</evidence>
<feature type="region of interest" description="Disordered" evidence="1">
    <location>
        <begin position="18"/>
        <end position="91"/>
    </location>
</feature>
<dbReference type="AlphaFoldDB" id="A0AAE1DNW8"/>
<gene>
    <name evidence="2" type="ORF">RRG08_024611</name>
</gene>
<sequence>MASGGKACTWSRLRVSDSSPLQNDVAGGIKSYSRGDKKQPPVSRRSAIALQHRGQERHVLVSSTGIPDLESRKRPQHKKKTYDKPDRTLVSSDPASCRAQVNFGFLPLTKYGATCETCGM</sequence>